<feature type="transmembrane region" description="Helical" evidence="5">
    <location>
        <begin position="97"/>
        <end position="115"/>
    </location>
</feature>
<evidence type="ECO:0000256" key="2">
    <source>
        <dbReference type="ARBA" id="ARBA00022692"/>
    </source>
</evidence>
<reference evidence="6 7" key="1">
    <citation type="submission" date="2019-07" db="EMBL/GenBank/DDBJ databases">
        <title>Complete genome of Thermococcus acidophilus.</title>
        <authorList>
            <person name="Li X."/>
        </authorList>
    </citation>
    <scope>NUCLEOTIDE SEQUENCE [LARGE SCALE GENOMIC DNA]</scope>
    <source>
        <strain evidence="6 7">SY113</strain>
    </source>
</reference>
<dbReference type="RefSeq" id="WP_148882348.1">
    <property type="nucleotide sequence ID" value="NZ_CP041932.1"/>
</dbReference>
<feature type="transmembrane region" description="Helical" evidence="5">
    <location>
        <begin position="74"/>
        <end position="91"/>
    </location>
</feature>
<dbReference type="PANTHER" id="PTHR43483:SF3">
    <property type="entry name" value="MEMBRANE TRANSPORTER PROTEIN HI_0806-RELATED"/>
    <property type="match status" value="1"/>
</dbReference>
<protein>
    <recommendedName>
        <fullName evidence="5">Probable membrane transporter protein</fullName>
    </recommendedName>
</protein>
<comment type="subcellular location">
    <subcellularLocation>
        <location evidence="5">Cell membrane</location>
        <topology evidence="5">Multi-pass membrane protein</topology>
    </subcellularLocation>
    <subcellularLocation>
        <location evidence="1">Membrane</location>
        <topology evidence="1">Multi-pass membrane protein</topology>
    </subcellularLocation>
</comment>
<accession>A0A5C0SKH7</accession>
<dbReference type="PANTHER" id="PTHR43483">
    <property type="entry name" value="MEMBRANE TRANSPORTER PROTEIN HI_0806-RELATED"/>
    <property type="match status" value="1"/>
</dbReference>
<sequence length="254" mass="26703">MLKYVGYFAVGVFIGILAALFGLGGGFLIVPTLNFLGVEIHHAVGTSSAAVVFTSLSSAIAYSRQKRIHYKVGLLLASTAVIGAYIGAWLTSFISAAQLKVIFGLALVIVAVRIYRKKTAEPSEVKLEEVEVNYKLVPIGGFFAGIASGLLGVGGGIINVPFLTYLGLPIHYAVATSSFAIVFTATAGALKHYAMGNVETQWLVLLVPGLIIGAQLGARIAKRTRASSLKRAFAVVMALLALRMILKGLGLPVP</sequence>
<feature type="transmembrane region" description="Helical" evidence="5">
    <location>
        <begin position="136"/>
        <end position="158"/>
    </location>
</feature>
<organism evidence="6 7">
    <name type="scientific">Thermococcus aciditolerans</name>
    <dbReference type="NCBI Taxonomy" id="2598455"/>
    <lineage>
        <taxon>Archaea</taxon>
        <taxon>Methanobacteriati</taxon>
        <taxon>Methanobacteriota</taxon>
        <taxon>Thermococci</taxon>
        <taxon>Thermococcales</taxon>
        <taxon>Thermococcaceae</taxon>
        <taxon>Thermococcus</taxon>
    </lineage>
</organism>
<keyword evidence="2 5" id="KW-0812">Transmembrane</keyword>
<dbReference type="Proteomes" id="UP000322631">
    <property type="component" value="Chromosome"/>
</dbReference>
<dbReference type="GeneID" id="41608816"/>
<dbReference type="InterPro" id="IPR002781">
    <property type="entry name" value="TM_pro_TauE-like"/>
</dbReference>
<gene>
    <name evidence="6" type="ORF">FPV09_03135</name>
</gene>
<keyword evidence="4 5" id="KW-0472">Membrane</keyword>
<feature type="transmembrane region" description="Helical" evidence="5">
    <location>
        <begin position="170"/>
        <end position="190"/>
    </location>
</feature>
<keyword evidence="7" id="KW-1185">Reference proteome</keyword>
<evidence type="ECO:0000313" key="7">
    <source>
        <dbReference type="Proteomes" id="UP000322631"/>
    </source>
</evidence>
<name>A0A5C0SKH7_9EURY</name>
<feature type="transmembrane region" description="Helical" evidence="5">
    <location>
        <begin position="42"/>
        <end position="62"/>
    </location>
</feature>
<dbReference type="GO" id="GO:0005886">
    <property type="term" value="C:plasma membrane"/>
    <property type="evidence" value="ECO:0007669"/>
    <property type="project" value="UniProtKB-SubCell"/>
</dbReference>
<dbReference type="KEGG" id="them:FPV09_03135"/>
<proteinExistence type="inferred from homology"/>
<feature type="transmembrane region" description="Helical" evidence="5">
    <location>
        <begin position="202"/>
        <end position="221"/>
    </location>
</feature>
<keyword evidence="5" id="KW-1003">Cell membrane</keyword>
<dbReference type="AlphaFoldDB" id="A0A5C0SKH7"/>
<evidence type="ECO:0000256" key="5">
    <source>
        <dbReference type="RuleBase" id="RU363041"/>
    </source>
</evidence>
<evidence type="ECO:0000313" key="6">
    <source>
        <dbReference type="EMBL" id="QEK14266.1"/>
    </source>
</evidence>
<dbReference type="Pfam" id="PF01925">
    <property type="entry name" value="TauE"/>
    <property type="match status" value="1"/>
</dbReference>
<evidence type="ECO:0000256" key="1">
    <source>
        <dbReference type="ARBA" id="ARBA00004141"/>
    </source>
</evidence>
<dbReference type="EMBL" id="CP041932">
    <property type="protein sequence ID" value="QEK14266.1"/>
    <property type="molecule type" value="Genomic_DNA"/>
</dbReference>
<feature type="transmembrane region" description="Helical" evidence="5">
    <location>
        <begin position="233"/>
        <end position="253"/>
    </location>
</feature>
<comment type="similarity">
    <text evidence="5">Belongs to the 4-toluene sulfonate uptake permease (TSUP) (TC 2.A.102) family.</text>
</comment>
<keyword evidence="3 5" id="KW-1133">Transmembrane helix</keyword>
<feature type="transmembrane region" description="Helical" evidence="5">
    <location>
        <begin position="7"/>
        <end position="30"/>
    </location>
</feature>
<evidence type="ECO:0000256" key="4">
    <source>
        <dbReference type="ARBA" id="ARBA00023136"/>
    </source>
</evidence>
<evidence type="ECO:0000256" key="3">
    <source>
        <dbReference type="ARBA" id="ARBA00022989"/>
    </source>
</evidence>